<protein>
    <recommendedName>
        <fullName evidence="6">Golgi apparatus membrane protein TVP23 homolog</fullName>
    </recommendedName>
</protein>
<keyword evidence="3 6" id="KW-0812">Transmembrane</keyword>
<dbReference type="GO" id="GO:0000139">
    <property type="term" value="C:Golgi membrane"/>
    <property type="evidence" value="ECO:0007669"/>
    <property type="project" value="TreeGrafter"/>
</dbReference>
<dbReference type="FunCoup" id="D7FV24">
    <property type="interactions" value="77"/>
</dbReference>
<dbReference type="InterPro" id="IPR008564">
    <property type="entry name" value="TVP23-like"/>
</dbReference>
<feature type="transmembrane region" description="Helical" evidence="6">
    <location>
        <begin position="122"/>
        <end position="140"/>
    </location>
</feature>
<evidence type="ECO:0000313" key="9">
    <source>
        <dbReference type="Proteomes" id="UP000002630"/>
    </source>
</evidence>
<reference evidence="8 9" key="1">
    <citation type="journal article" date="2010" name="Nature">
        <title>The Ectocarpus genome and the independent evolution of multicellularity in brown algae.</title>
        <authorList>
            <person name="Cock J.M."/>
            <person name="Sterck L."/>
            <person name="Rouze P."/>
            <person name="Scornet D."/>
            <person name="Allen A.E."/>
            <person name="Amoutzias G."/>
            <person name="Anthouard V."/>
            <person name="Artiguenave F."/>
            <person name="Aury J.M."/>
            <person name="Badger J.H."/>
            <person name="Beszteri B."/>
            <person name="Billiau K."/>
            <person name="Bonnet E."/>
            <person name="Bothwell J.H."/>
            <person name="Bowler C."/>
            <person name="Boyen C."/>
            <person name="Brownlee C."/>
            <person name="Carrano C.J."/>
            <person name="Charrier B."/>
            <person name="Cho G.Y."/>
            <person name="Coelho S.M."/>
            <person name="Collen J."/>
            <person name="Corre E."/>
            <person name="Da Silva C."/>
            <person name="Delage L."/>
            <person name="Delaroque N."/>
            <person name="Dittami S.M."/>
            <person name="Doulbeau S."/>
            <person name="Elias M."/>
            <person name="Farnham G."/>
            <person name="Gachon C.M."/>
            <person name="Gschloessl B."/>
            <person name="Heesch S."/>
            <person name="Jabbari K."/>
            <person name="Jubin C."/>
            <person name="Kawai H."/>
            <person name="Kimura K."/>
            <person name="Kloareg B."/>
            <person name="Kupper F.C."/>
            <person name="Lang D."/>
            <person name="Le Bail A."/>
            <person name="Leblanc C."/>
            <person name="Lerouge P."/>
            <person name="Lohr M."/>
            <person name="Lopez P.J."/>
            <person name="Martens C."/>
            <person name="Maumus F."/>
            <person name="Michel G."/>
            <person name="Miranda-Saavedra D."/>
            <person name="Morales J."/>
            <person name="Moreau H."/>
            <person name="Motomura T."/>
            <person name="Nagasato C."/>
            <person name="Napoli C.A."/>
            <person name="Nelson D.R."/>
            <person name="Nyvall-Collen P."/>
            <person name="Peters A.F."/>
            <person name="Pommier C."/>
            <person name="Potin P."/>
            <person name="Poulain J."/>
            <person name="Quesneville H."/>
            <person name="Read B."/>
            <person name="Rensing S.A."/>
            <person name="Ritter A."/>
            <person name="Rousvoal S."/>
            <person name="Samanta M."/>
            <person name="Samson G."/>
            <person name="Schroeder D.C."/>
            <person name="Segurens B."/>
            <person name="Strittmatter M."/>
            <person name="Tonon T."/>
            <person name="Tregear J.W."/>
            <person name="Valentin K."/>
            <person name="von Dassow P."/>
            <person name="Yamagishi T."/>
            <person name="Van de Peer Y."/>
            <person name="Wincker P."/>
        </authorList>
    </citation>
    <scope>NUCLEOTIDE SEQUENCE [LARGE SCALE GENOMIC DNA]</scope>
    <source>
        <strain evidence="9">Ec32 / CCAP1310/4</strain>
    </source>
</reference>
<dbReference type="Pfam" id="PF05832">
    <property type="entry name" value="DUF846"/>
    <property type="match status" value="2"/>
</dbReference>
<dbReference type="Proteomes" id="UP000002630">
    <property type="component" value="Unassembled WGS sequence"/>
</dbReference>
<sequence>MGNFKFVSSSSVMTYIICILMLAFDFWTVKNVSGRLMRPGGVGGGWVGIETSRVESNAVQVGLRWWSNVKEDGTTEWVFESLEDMSEINSADYKLFWIGLYGTPVLWVCLLVTGIMLLKFQWLVIVVIALLLSGANIYGYTKCNADAKVKVQQMVNDGMMAGAMQGAQAALGNVGLRNALFSMFGGDQAQQGGGRGGASSSNNGSGMNNV</sequence>
<evidence type="ECO:0000256" key="3">
    <source>
        <dbReference type="ARBA" id="ARBA00022692"/>
    </source>
</evidence>
<feature type="transmembrane region" description="Helical" evidence="6">
    <location>
        <begin position="12"/>
        <end position="29"/>
    </location>
</feature>
<evidence type="ECO:0000256" key="2">
    <source>
        <dbReference type="ARBA" id="ARBA00005467"/>
    </source>
</evidence>
<dbReference type="EMBL" id="FN649760">
    <property type="protein sequence ID" value="CBJ31830.1"/>
    <property type="molecule type" value="Genomic_DNA"/>
</dbReference>
<gene>
    <name evidence="8" type="ORF">Esi_0286_0024</name>
</gene>
<evidence type="ECO:0000313" key="8">
    <source>
        <dbReference type="EMBL" id="CBJ31830.1"/>
    </source>
</evidence>
<proteinExistence type="inferred from homology"/>
<feature type="compositionally biased region" description="Low complexity" evidence="7">
    <location>
        <begin position="198"/>
        <end position="210"/>
    </location>
</feature>
<accession>D7FV24</accession>
<dbReference type="InParanoid" id="D7FV24"/>
<dbReference type="GO" id="GO:0016192">
    <property type="term" value="P:vesicle-mediated transport"/>
    <property type="evidence" value="ECO:0007669"/>
    <property type="project" value="TreeGrafter"/>
</dbReference>
<keyword evidence="5 6" id="KW-0472">Membrane</keyword>
<evidence type="ECO:0000256" key="6">
    <source>
        <dbReference type="RuleBase" id="RU361206"/>
    </source>
</evidence>
<evidence type="ECO:0000256" key="7">
    <source>
        <dbReference type="SAM" id="MobiDB-lite"/>
    </source>
</evidence>
<comment type="subcellular location">
    <subcellularLocation>
        <location evidence="1 6">Membrane</location>
        <topology evidence="1 6">Multi-pass membrane protein</topology>
    </subcellularLocation>
</comment>
<dbReference type="AlphaFoldDB" id="D7FV24"/>
<evidence type="ECO:0000256" key="4">
    <source>
        <dbReference type="ARBA" id="ARBA00022989"/>
    </source>
</evidence>
<organism evidence="8 9">
    <name type="scientific">Ectocarpus siliculosus</name>
    <name type="common">Brown alga</name>
    <name type="synonym">Conferva siliculosa</name>
    <dbReference type="NCBI Taxonomy" id="2880"/>
    <lineage>
        <taxon>Eukaryota</taxon>
        <taxon>Sar</taxon>
        <taxon>Stramenopiles</taxon>
        <taxon>Ochrophyta</taxon>
        <taxon>PX clade</taxon>
        <taxon>Phaeophyceae</taxon>
        <taxon>Ectocarpales</taxon>
        <taxon>Ectocarpaceae</taxon>
        <taxon>Ectocarpus</taxon>
    </lineage>
</organism>
<evidence type="ECO:0000256" key="1">
    <source>
        <dbReference type="ARBA" id="ARBA00004141"/>
    </source>
</evidence>
<dbReference type="PANTHER" id="PTHR13019">
    <property type="entry name" value="GOLGI APPARATUS MEMBRANE PROTEIN TVP23"/>
    <property type="match status" value="1"/>
</dbReference>
<keyword evidence="9" id="KW-1185">Reference proteome</keyword>
<feature type="region of interest" description="Disordered" evidence="7">
    <location>
        <begin position="189"/>
        <end position="210"/>
    </location>
</feature>
<evidence type="ECO:0000256" key="5">
    <source>
        <dbReference type="ARBA" id="ARBA00023136"/>
    </source>
</evidence>
<keyword evidence="4 6" id="KW-1133">Transmembrane helix</keyword>
<dbReference type="STRING" id="2880.D7FV24"/>
<dbReference type="PANTHER" id="PTHR13019:SF7">
    <property type="entry name" value="GOLGI APPARATUS MEMBRANE PROTEIN TVP23"/>
    <property type="match status" value="1"/>
</dbReference>
<comment type="similarity">
    <text evidence="2 6">Belongs to the TVP23 family.</text>
</comment>
<dbReference type="eggNOG" id="KOG3195">
    <property type="taxonomic scope" value="Eukaryota"/>
</dbReference>
<dbReference type="GO" id="GO:0009306">
    <property type="term" value="P:protein secretion"/>
    <property type="evidence" value="ECO:0007669"/>
    <property type="project" value="TreeGrafter"/>
</dbReference>
<feature type="transmembrane region" description="Helical" evidence="6">
    <location>
        <begin position="95"/>
        <end position="116"/>
    </location>
</feature>
<dbReference type="OrthoDB" id="2151161at2759"/>
<name>D7FV24_ECTSI</name>